<dbReference type="CDD" id="cd24032">
    <property type="entry name" value="ASKHA_NBD_TsaB"/>
    <property type="match status" value="1"/>
</dbReference>
<dbReference type="GO" id="GO:0005829">
    <property type="term" value="C:cytosol"/>
    <property type="evidence" value="ECO:0007669"/>
    <property type="project" value="TreeGrafter"/>
</dbReference>
<dbReference type="eggNOG" id="COG1214">
    <property type="taxonomic scope" value="Bacteria"/>
</dbReference>
<dbReference type="STRING" id="1385513.N780_07565"/>
<gene>
    <name evidence="2" type="ORF">N780_07565</name>
</gene>
<dbReference type="SUPFAM" id="SSF53067">
    <property type="entry name" value="Actin-like ATPase domain"/>
    <property type="match status" value="2"/>
</dbReference>
<dbReference type="AlphaFoldDB" id="A0A0A2UT78"/>
<dbReference type="RefSeq" id="WP_036786953.1">
    <property type="nucleotide sequence ID" value="NZ_AVBG01000018.1"/>
</dbReference>
<accession>A0A0A2UT78</accession>
<name>A0A0A2UT78_9BACI</name>
<evidence type="ECO:0000259" key="1">
    <source>
        <dbReference type="Pfam" id="PF00814"/>
    </source>
</evidence>
<evidence type="ECO:0000313" key="3">
    <source>
        <dbReference type="Proteomes" id="UP000030153"/>
    </source>
</evidence>
<organism evidence="2 3">
    <name type="scientific">Pontibacillus chungwhensis BH030062</name>
    <dbReference type="NCBI Taxonomy" id="1385513"/>
    <lineage>
        <taxon>Bacteria</taxon>
        <taxon>Bacillati</taxon>
        <taxon>Bacillota</taxon>
        <taxon>Bacilli</taxon>
        <taxon>Bacillales</taxon>
        <taxon>Bacillaceae</taxon>
        <taxon>Pontibacillus</taxon>
    </lineage>
</organism>
<keyword evidence="3" id="KW-1185">Reference proteome</keyword>
<dbReference type="InterPro" id="IPR000905">
    <property type="entry name" value="Gcp-like_dom"/>
</dbReference>
<dbReference type="Pfam" id="PF00814">
    <property type="entry name" value="TsaD"/>
    <property type="match status" value="1"/>
</dbReference>
<dbReference type="InterPro" id="IPR043129">
    <property type="entry name" value="ATPase_NBD"/>
</dbReference>
<sequence length="236" mass="25982">MNVLAIDTSNQPMTIALMKEEQLLAEYTTDIKKNHSVQLMPAINQLLTDCKMTPQDLELIAVGHGPGSFTGVRIGLTTAKTLAWSLSIPIVAVSSLEVLSYNGIFFNGLVCPFFDARRGQVYTGLYRAEGFEEMVPVKDEVNVLMTDWLDVLRATGEPVLFISSQAVIHQEKIQEVLGEKAVFSSLPVHLPSAGMLASIALTKEPTSLHELTPNYLRLAEAEAKWLESQKGHQQSE</sequence>
<dbReference type="OrthoDB" id="9784166at2"/>
<dbReference type="InterPro" id="IPR022496">
    <property type="entry name" value="T6A_TsaB"/>
</dbReference>
<reference evidence="2 3" key="1">
    <citation type="submission" date="2013-08" db="EMBL/GenBank/DDBJ databases">
        <title>Genome of Pontibacillus chungwhensis.</title>
        <authorList>
            <person name="Wang Q."/>
            <person name="Wang G."/>
        </authorList>
    </citation>
    <scope>NUCLEOTIDE SEQUENCE [LARGE SCALE GENOMIC DNA]</scope>
    <source>
        <strain evidence="2 3">BH030062</strain>
    </source>
</reference>
<dbReference type="PANTHER" id="PTHR11735:SF11">
    <property type="entry name" value="TRNA THREONYLCARBAMOYLADENOSINE BIOSYNTHESIS PROTEIN TSAB"/>
    <property type="match status" value="1"/>
</dbReference>
<feature type="domain" description="Gcp-like" evidence="1">
    <location>
        <begin position="30"/>
        <end position="141"/>
    </location>
</feature>
<proteinExistence type="predicted"/>
<comment type="caution">
    <text evidence="2">The sequence shown here is derived from an EMBL/GenBank/DDBJ whole genome shotgun (WGS) entry which is preliminary data.</text>
</comment>
<dbReference type="GO" id="GO:0002949">
    <property type="term" value="P:tRNA threonylcarbamoyladenosine modification"/>
    <property type="evidence" value="ECO:0007669"/>
    <property type="project" value="InterPro"/>
</dbReference>
<dbReference type="Gene3D" id="3.30.420.40">
    <property type="match status" value="2"/>
</dbReference>
<evidence type="ECO:0000313" key="2">
    <source>
        <dbReference type="EMBL" id="KGP89938.1"/>
    </source>
</evidence>
<dbReference type="EMBL" id="AVBG01000018">
    <property type="protein sequence ID" value="KGP89938.1"/>
    <property type="molecule type" value="Genomic_DNA"/>
</dbReference>
<dbReference type="Proteomes" id="UP000030153">
    <property type="component" value="Unassembled WGS sequence"/>
</dbReference>
<dbReference type="PANTHER" id="PTHR11735">
    <property type="entry name" value="TRNA N6-ADENOSINE THREONYLCARBAMOYLTRANSFERASE"/>
    <property type="match status" value="1"/>
</dbReference>
<dbReference type="NCBIfam" id="TIGR03725">
    <property type="entry name" value="T6A_YeaZ"/>
    <property type="match status" value="1"/>
</dbReference>
<protein>
    <recommendedName>
        <fullName evidence="1">Gcp-like domain-containing protein</fullName>
    </recommendedName>
</protein>